<reference evidence="3" key="2">
    <citation type="submission" date="2021-04" db="EMBL/GenBank/DDBJ databases">
        <authorList>
            <person name="Gilroy R."/>
        </authorList>
    </citation>
    <scope>NUCLEOTIDE SEQUENCE</scope>
    <source>
        <strain evidence="3">ChiSjej1B19-8411</strain>
    </source>
</reference>
<organism evidence="3 4">
    <name type="scientific">Candidatus Blautia gallistercoris</name>
    <dbReference type="NCBI Taxonomy" id="2838490"/>
    <lineage>
        <taxon>Bacteria</taxon>
        <taxon>Bacillati</taxon>
        <taxon>Bacillota</taxon>
        <taxon>Clostridia</taxon>
        <taxon>Lachnospirales</taxon>
        <taxon>Lachnospiraceae</taxon>
        <taxon>Blautia</taxon>
    </lineage>
</organism>
<sequence>MIYHTMQLTKQEKQVLESYRSTVKALASYLGDAYEIVLHSLENPEHSVIEIANGFHTGRAIGSPITDLAVKWLKHLESCDKTVNHYSYYSKNRNGEPLKSCTIAIRGNRDRIIGLICINLYLGTPFLDLMSDMIPQETSTFVSENFLTSSSAVDTELRKAREQVLSNTSIPDQQRKKEIIRILYRRNVFNIKNAVEQVANDLGLSINTVYFHLRNIAKEE</sequence>
<dbReference type="Pfam" id="PF08348">
    <property type="entry name" value="PAS_6"/>
    <property type="match status" value="1"/>
</dbReference>
<dbReference type="PANTHER" id="PTHR35568:SF1">
    <property type="entry name" value="TRANSCRIPTIONAL REGULATOR DAUR"/>
    <property type="match status" value="1"/>
</dbReference>
<dbReference type="Pfam" id="PF13309">
    <property type="entry name" value="HTH_22"/>
    <property type="match status" value="1"/>
</dbReference>
<dbReference type="EMBL" id="DXEX01000234">
    <property type="protein sequence ID" value="HIX60199.1"/>
    <property type="molecule type" value="Genomic_DNA"/>
</dbReference>
<name>A0A9D1WJQ3_9FIRM</name>
<dbReference type="InterPro" id="IPR013559">
    <property type="entry name" value="YheO"/>
</dbReference>
<accession>A0A9D1WJQ3</accession>
<reference evidence="3" key="1">
    <citation type="journal article" date="2021" name="PeerJ">
        <title>Extensive microbial diversity within the chicken gut microbiome revealed by metagenomics and culture.</title>
        <authorList>
            <person name="Gilroy R."/>
            <person name="Ravi A."/>
            <person name="Getino M."/>
            <person name="Pursley I."/>
            <person name="Horton D.L."/>
            <person name="Alikhan N.F."/>
            <person name="Baker D."/>
            <person name="Gharbi K."/>
            <person name="Hall N."/>
            <person name="Watson M."/>
            <person name="Adriaenssens E.M."/>
            <person name="Foster-Nyarko E."/>
            <person name="Jarju S."/>
            <person name="Secka A."/>
            <person name="Antonio M."/>
            <person name="Oren A."/>
            <person name="Chaudhuri R.R."/>
            <person name="La Ragione R."/>
            <person name="Hildebrand F."/>
            <person name="Pallen M.J."/>
        </authorList>
    </citation>
    <scope>NUCLEOTIDE SEQUENCE</scope>
    <source>
        <strain evidence="3">ChiSjej1B19-8411</strain>
    </source>
</reference>
<dbReference type="InterPro" id="IPR039445">
    <property type="entry name" value="DauR-like_HTH"/>
</dbReference>
<feature type="domain" description="Transcriptional regulator DauR-like HTH" evidence="2">
    <location>
        <begin position="158"/>
        <end position="214"/>
    </location>
</feature>
<feature type="domain" description="YheO-like" evidence="1">
    <location>
        <begin position="16"/>
        <end position="120"/>
    </location>
</feature>
<comment type="caution">
    <text evidence="3">The sequence shown here is derived from an EMBL/GenBank/DDBJ whole genome shotgun (WGS) entry which is preliminary data.</text>
</comment>
<dbReference type="AlphaFoldDB" id="A0A9D1WJQ3"/>
<gene>
    <name evidence="3" type="ORF">IAA45_10880</name>
</gene>
<proteinExistence type="predicted"/>
<evidence type="ECO:0000313" key="3">
    <source>
        <dbReference type="EMBL" id="HIX60199.1"/>
    </source>
</evidence>
<dbReference type="PANTHER" id="PTHR35568">
    <property type="entry name" value="TRANSCRIPTIONAL REGULATOR DAUR"/>
    <property type="match status" value="1"/>
</dbReference>
<evidence type="ECO:0000259" key="1">
    <source>
        <dbReference type="Pfam" id="PF08348"/>
    </source>
</evidence>
<protein>
    <submittedName>
        <fullName evidence="3">PAS domain-containing protein</fullName>
    </submittedName>
</protein>
<evidence type="ECO:0000259" key="2">
    <source>
        <dbReference type="Pfam" id="PF13309"/>
    </source>
</evidence>
<evidence type="ECO:0000313" key="4">
    <source>
        <dbReference type="Proteomes" id="UP000886817"/>
    </source>
</evidence>
<dbReference type="Proteomes" id="UP000886817">
    <property type="component" value="Unassembled WGS sequence"/>
</dbReference>
<dbReference type="InterPro" id="IPR039446">
    <property type="entry name" value="DauR-like"/>
</dbReference>